<dbReference type="PANTHER" id="PTHR30244">
    <property type="entry name" value="TRANSAMINASE"/>
    <property type="match status" value="1"/>
</dbReference>
<keyword evidence="6" id="KW-0032">Aminotransferase</keyword>
<dbReference type="AlphaFoldDB" id="A0A964E523"/>
<dbReference type="GO" id="GO:0008483">
    <property type="term" value="F:transaminase activity"/>
    <property type="evidence" value="ECO:0007669"/>
    <property type="project" value="UniProtKB-KW"/>
</dbReference>
<dbReference type="PIRSF" id="PIRSF000390">
    <property type="entry name" value="PLP_StrS"/>
    <property type="match status" value="1"/>
</dbReference>
<evidence type="ECO:0000256" key="4">
    <source>
        <dbReference type="PIRSR" id="PIRSR000390-2"/>
    </source>
</evidence>
<dbReference type="GO" id="GO:0000271">
    <property type="term" value="P:polysaccharide biosynthetic process"/>
    <property type="evidence" value="ECO:0007669"/>
    <property type="project" value="TreeGrafter"/>
</dbReference>
<sequence>MSVAFIRPNPPRLSELGAELRAIEDSRMFSNFGPVNTRFEQDMVARMFAGSGQCMTVCNATIGLMLAMQQAIGGRPTKPRYALMPSFTFAAAAQAAMWCGLTPLFCDIDPATWAASPQDEERLLALYGDEIAVVVPYATFGFDIDLDRYERLAAQYKVPVVVDAAASLGTVSVDGRGFGSGFSGTVVFSMHATKAFSTGEAGIVYSADEERIHDLRQMCNFGFGEARSATMLGLNGKLSEIGALLCQQQLNGFEGAMARRSEIMARYRQALPDFTFQPRRIGAQAHQFGVGLLPKGYGPYRREFQAALTAAGIGNAAYFSPHLAQQRHFAEHAVFGALPVTNDVASRVISLPMFDTMTEAELDEVVTVVQDKFSILAESHLAAVHWPWGSMAAD</sequence>
<dbReference type="InterPro" id="IPR000653">
    <property type="entry name" value="DegT/StrS_aminotransferase"/>
</dbReference>
<feature type="active site" description="Proton acceptor" evidence="3">
    <location>
        <position position="194"/>
    </location>
</feature>
<dbReference type="Proteomes" id="UP000721844">
    <property type="component" value="Unassembled WGS sequence"/>
</dbReference>
<dbReference type="PANTHER" id="PTHR30244:SF9">
    <property type="entry name" value="PROTEIN RV3402C"/>
    <property type="match status" value="1"/>
</dbReference>
<dbReference type="InterPro" id="IPR015424">
    <property type="entry name" value="PyrdxlP-dep_Trfase"/>
</dbReference>
<dbReference type="Pfam" id="PF01041">
    <property type="entry name" value="DegT_DnrJ_EryC1"/>
    <property type="match status" value="1"/>
</dbReference>
<dbReference type="RefSeq" id="WP_227308758.1">
    <property type="nucleotide sequence ID" value="NZ_JAESVA010000006.1"/>
</dbReference>
<feature type="modified residue" description="N6-(pyridoxal phosphate)lysine" evidence="4">
    <location>
        <position position="194"/>
    </location>
</feature>
<proteinExistence type="inferred from homology"/>
<gene>
    <name evidence="6" type="ORF">ACELLULO517_17735</name>
</gene>
<evidence type="ECO:0000313" key="6">
    <source>
        <dbReference type="EMBL" id="MCB8882091.1"/>
    </source>
</evidence>
<comment type="caution">
    <text evidence="6">The sequence shown here is derived from an EMBL/GenBank/DDBJ whole genome shotgun (WGS) entry which is preliminary data.</text>
</comment>
<keyword evidence="7" id="KW-1185">Reference proteome</keyword>
<dbReference type="InterPro" id="IPR015421">
    <property type="entry name" value="PyrdxlP-dep_Trfase_major"/>
</dbReference>
<dbReference type="Gene3D" id="3.40.640.10">
    <property type="entry name" value="Type I PLP-dependent aspartate aminotransferase-like (Major domain)"/>
    <property type="match status" value="1"/>
</dbReference>
<dbReference type="SUPFAM" id="SSF53383">
    <property type="entry name" value="PLP-dependent transferases"/>
    <property type="match status" value="1"/>
</dbReference>
<name>A0A964E523_9PROT</name>
<evidence type="ECO:0000256" key="1">
    <source>
        <dbReference type="ARBA" id="ARBA00022898"/>
    </source>
</evidence>
<organism evidence="6 7">
    <name type="scientific">Acidisoma cellulosilyticum</name>
    <dbReference type="NCBI Taxonomy" id="2802395"/>
    <lineage>
        <taxon>Bacteria</taxon>
        <taxon>Pseudomonadati</taxon>
        <taxon>Pseudomonadota</taxon>
        <taxon>Alphaproteobacteria</taxon>
        <taxon>Acetobacterales</taxon>
        <taxon>Acidocellaceae</taxon>
        <taxon>Acidisoma</taxon>
    </lineage>
</organism>
<accession>A0A964E523</accession>
<evidence type="ECO:0000313" key="7">
    <source>
        <dbReference type="Proteomes" id="UP000721844"/>
    </source>
</evidence>
<keyword evidence="6" id="KW-0808">Transferase</keyword>
<reference evidence="6 7" key="1">
    <citation type="journal article" date="2021" name="Microorganisms">
        <title>Acidisoma silvae sp. nov. and Acidisomacellulosilytica sp. nov., Two Acidophilic Bacteria Isolated from Decaying Wood, Hydrolyzing Cellulose and Producing Poly-3-hydroxybutyrate.</title>
        <authorList>
            <person name="Mieszkin S."/>
            <person name="Pouder E."/>
            <person name="Uroz S."/>
            <person name="Simon-Colin C."/>
            <person name="Alain K."/>
        </authorList>
    </citation>
    <scope>NUCLEOTIDE SEQUENCE [LARGE SCALE GENOMIC DNA]</scope>
    <source>
        <strain evidence="6 7">HW T5.17</strain>
    </source>
</reference>
<evidence type="ECO:0000256" key="3">
    <source>
        <dbReference type="PIRSR" id="PIRSR000390-1"/>
    </source>
</evidence>
<protein>
    <submittedName>
        <fullName evidence="6">DegT/DnrJ/EryC1/StrS family aminotransferase</fullName>
    </submittedName>
</protein>
<dbReference type="GO" id="GO:0030170">
    <property type="term" value="F:pyridoxal phosphate binding"/>
    <property type="evidence" value="ECO:0007669"/>
    <property type="project" value="TreeGrafter"/>
</dbReference>
<comment type="similarity">
    <text evidence="2 5">Belongs to the DegT/DnrJ/EryC1 family.</text>
</comment>
<keyword evidence="1 4" id="KW-0663">Pyridoxal phosphate</keyword>
<dbReference type="EMBL" id="JAESVA010000006">
    <property type="protein sequence ID" value="MCB8882091.1"/>
    <property type="molecule type" value="Genomic_DNA"/>
</dbReference>
<evidence type="ECO:0000256" key="2">
    <source>
        <dbReference type="ARBA" id="ARBA00037999"/>
    </source>
</evidence>
<evidence type="ECO:0000256" key="5">
    <source>
        <dbReference type="RuleBase" id="RU004508"/>
    </source>
</evidence>